<organism evidence="7 8">
    <name type="scientific">Streptomyces yaizuensis</name>
    <dbReference type="NCBI Taxonomy" id="2989713"/>
    <lineage>
        <taxon>Bacteria</taxon>
        <taxon>Bacillati</taxon>
        <taxon>Actinomycetota</taxon>
        <taxon>Actinomycetes</taxon>
        <taxon>Kitasatosporales</taxon>
        <taxon>Streptomycetaceae</taxon>
        <taxon>Streptomyces</taxon>
    </lineage>
</organism>
<dbReference type="Proteomes" id="UP001291653">
    <property type="component" value="Unassembled WGS sequence"/>
</dbReference>
<name>A0ABQ5P4V2_9ACTN</name>
<accession>A0ABQ5P4V2</accession>
<keyword evidence="8" id="KW-1185">Reference proteome</keyword>
<dbReference type="RefSeq" id="WP_407706075.1">
    <property type="nucleotide sequence ID" value="NZ_BSBI01000011.1"/>
</dbReference>
<dbReference type="PANTHER" id="PTHR30055:SF151">
    <property type="entry name" value="TRANSCRIPTIONAL REGULATORY PROTEIN"/>
    <property type="match status" value="1"/>
</dbReference>
<feature type="DNA-binding region" description="H-T-H motif" evidence="4">
    <location>
        <begin position="64"/>
        <end position="83"/>
    </location>
</feature>
<keyword evidence="3" id="KW-0804">Transcription</keyword>
<protein>
    <submittedName>
        <fullName evidence="7">TetR/AcrR family transcriptional regulator</fullName>
    </submittedName>
</protein>
<evidence type="ECO:0000256" key="3">
    <source>
        <dbReference type="ARBA" id="ARBA00023163"/>
    </source>
</evidence>
<dbReference type="Gene3D" id="1.10.10.60">
    <property type="entry name" value="Homeodomain-like"/>
    <property type="match status" value="1"/>
</dbReference>
<sequence>MADGEKKKRTPGPIDPDNREVPDRRGAPDGTAGRRRGRPRRLDPQAIVATARRIIDEEGVDALSMRRVAREVGSTPMALYTYVRDKDELLLLTLAGTSTALPRPQLPEDPRDRMIAVAVHMHGLIRRMPWVLKVLVRGDVTDKKALWMAEEIIECALARGLGEAQAVHAYRTLWHFVYGDLVFTAARDQRAAEPDRRPSFTALLTGQDAAELPRLTELAPRWEELQRYDVEEQLTAIVDGLLSRARPPR</sequence>
<evidence type="ECO:0000256" key="2">
    <source>
        <dbReference type="ARBA" id="ARBA00023125"/>
    </source>
</evidence>
<dbReference type="EMBL" id="BSBI01000011">
    <property type="protein sequence ID" value="GLF97620.1"/>
    <property type="molecule type" value="Genomic_DNA"/>
</dbReference>
<comment type="caution">
    <text evidence="7">The sequence shown here is derived from an EMBL/GenBank/DDBJ whole genome shotgun (WGS) entry which is preliminary data.</text>
</comment>
<dbReference type="SUPFAM" id="SSF48498">
    <property type="entry name" value="Tetracyclin repressor-like, C-terminal domain"/>
    <property type="match status" value="1"/>
</dbReference>
<feature type="region of interest" description="Disordered" evidence="5">
    <location>
        <begin position="1"/>
        <end position="43"/>
    </location>
</feature>
<dbReference type="Pfam" id="PF00440">
    <property type="entry name" value="TetR_N"/>
    <property type="match status" value="1"/>
</dbReference>
<dbReference type="InterPro" id="IPR036271">
    <property type="entry name" value="Tet_transcr_reg_TetR-rel_C_sf"/>
</dbReference>
<dbReference type="InterPro" id="IPR001647">
    <property type="entry name" value="HTH_TetR"/>
</dbReference>
<dbReference type="PANTHER" id="PTHR30055">
    <property type="entry name" value="HTH-TYPE TRANSCRIPTIONAL REGULATOR RUTR"/>
    <property type="match status" value="1"/>
</dbReference>
<dbReference type="Gene3D" id="1.10.357.10">
    <property type="entry name" value="Tetracycline Repressor, domain 2"/>
    <property type="match status" value="1"/>
</dbReference>
<evidence type="ECO:0000313" key="7">
    <source>
        <dbReference type="EMBL" id="GLF97620.1"/>
    </source>
</evidence>
<evidence type="ECO:0000256" key="4">
    <source>
        <dbReference type="PROSITE-ProRule" id="PRU00335"/>
    </source>
</evidence>
<evidence type="ECO:0000313" key="8">
    <source>
        <dbReference type="Proteomes" id="UP001291653"/>
    </source>
</evidence>
<gene>
    <name evidence="7" type="ORF">SYYSPA8_25005</name>
</gene>
<feature type="compositionally biased region" description="Basic and acidic residues" evidence="5">
    <location>
        <begin position="16"/>
        <end position="27"/>
    </location>
</feature>
<keyword evidence="2 4" id="KW-0238">DNA-binding</keyword>
<dbReference type="InterPro" id="IPR004111">
    <property type="entry name" value="Repressor_TetR_C"/>
</dbReference>
<evidence type="ECO:0000256" key="5">
    <source>
        <dbReference type="SAM" id="MobiDB-lite"/>
    </source>
</evidence>
<dbReference type="Pfam" id="PF02909">
    <property type="entry name" value="TetR_C_1"/>
    <property type="match status" value="1"/>
</dbReference>
<dbReference type="SUPFAM" id="SSF46689">
    <property type="entry name" value="Homeodomain-like"/>
    <property type="match status" value="1"/>
</dbReference>
<evidence type="ECO:0000259" key="6">
    <source>
        <dbReference type="PROSITE" id="PS50977"/>
    </source>
</evidence>
<proteinExistence type="predicted"/>
<dbReference type="PROSITE" id="PS50977">
    <property type="entry name" value="HTH_TETR_2"/>
    <property type="match status" value="1"/>
</dbReference>
<reference evidence="7 8" key="1">
    <citation type="submission" date="2022-10" db="EMBL/GenBank/DDBJ databases">
        <title>Draft genome sequence of Streptomyces sp. YSPA8.</title>
        <authorList>
            <person name="Moriuchi R."/>
            <person name="Dohra H."/>
            <person name="Yamamura H."/>
            <person name="Kodani S."/>
        </authorList>
    </citation>
    <scope>NUCLEOTIDE SEQUENCE [LARGE SCALE GENOMIC DNA]</scope>
    <source>
        <strain evidence="7 8">YSPA8</strain>
    </source>
</reference>
<dbReference type="InterPro" id="IPR050109">
    <property type="entry name" value="HTH-type_TetR-like_transc_reg"/>
</dbReference>
<dbReference type="InterPro" id="IPR009057">
    <property type="entry name" value="Homeodomain-like_sf"/>
</dbReference>
<feature type="domain" description="HTH tetR-type" evidence="6">
    <location>
        <begin position="41"/>
        <end position="101"/>
    </location>
</feature>
<keyword evidence="1" id="KW-0805">Transcription regulation</keyword>
<evidence type="ECO:0000256" key="1">
    <source>
        <dbReference type="ARBA" id="ARBA00023015"/>
    </source>
</evidence>